<reference evidence="2" key="1">
    <citation type="submission" date="2023-06" db="EMBL/GenBank/DDBJ databases">
        <title>Survivors Of The Sea: Transcriptome response of Skeletonema marinoi to long-term dormancy.</title>
        <authorList>
            <person name="Pinder M.I.M."/>
            <person name="Kourtchenko O."/>
            <person name="Robertson E.K."/>
            <person name="Larsson T."/>
            <person name="Maumus F."/>
            <person name="Osuna-Cruz C.M."/>
            <person name="Vancaester E."/>
            <person name="Stenow R."/>
            <person name="Vandepoele K."/>
            <person name="Ploug H."/>
            <person name="Bruchert V."/>
            <person name="Godhe A."/>
            <person name="Topel M."/>
        </authorList>
    </citation>
    <scope>NUCLEOTIDE SEQUENCE</scope>
    <source>
        <strain evidence="2">R05AC</strain>
    </source>
</reference>
<accession>A0AAD8YDC1</accession>
<evidence type="ECO:0000313" key="3">
    <source>
        <dbReference type="Proteomes" id="UP001224775"/>
    </source>
</evidence>
<keyword evidence="1" id="KW-0472">Membrane</keyword>
<dbReference type="AlphaFoldDB" id="A0AAD8YDC1"/>
<name>A0AAD8YDC1_9STRA</name>
<dbReference type="EMBL" id="JATAAI010000009">
    <property type="protein sequence ID" value="KAK1743377.1"/>
    <property type="molecule type" value="Genomic_DNA"/>
</dbReference>
<feature type="transmembrane region" description="Helical" evidence="1">
    <location>
        <begin position="37"/>
        <end position="55"/>
    </location>
</feature>
<dbReference type="Proteomes" id="UP001224775">
    <property type="component" value="Unassembled WGS sequence"/>
</dbReference>
<proteinExistence type="predicted"/>
<evidence type="ECO:0000256" key="1">
    <source>
        <dbReference type="SAM" id="Phobius"/>
    </source>
</evidence>
<comment type="caution">
    <text evidence="2">The sequence shown here is derived from an EMBL/GenBank/DDBJ whole genome shotgun (WGS) entry which is preliminary data.</text>
</comment>
<protein>
    <submittedName>
        <fullName evidence="2">Uncharacterized protein</fullName>
    </submittedName>
</protein>
<organism evidence="2 3">
    <name type="scientific">Skeletonema marinoi</name>
    <dbReference type="NCBI Taxonomy" id="267567"/>
    <lineage>
        <taxon>Eukaryota</taxon>
        <taxon>Sar</taxon>
        <taxon>Stramenopiles</taxon>
        <taxon>Ochrophyta</taxon>
        <taxon>Bacillariophyta</taxon>
        <taxon>Coscinodiscophyceae</taxon>
        <taxon>Thalassiosirophycidae</taxon>
        <taxon>Thalassiosirales</taxon>
        <taxon>Skeletonemataceae</taxon>
        <taxon>Skeletonema</taxon>
        <taxon>Skeletonema marinoi-dohrnii complex</taxon>
    </lineage>
</organism>
<evidence type="ECO:0000313" key="2">
    <source>
        <dbReference type="EMBL" id="KAK1743377.1"/>
    </source>
</evidence>
<keyword evidence="1" id="KW-0812">Transmembrane</keyword>
<sequence length="56" mass="6299">MRPTIFDGGQIPKTGERLKRSGVTGFLWKMSRIGERLSPYVGVSCAIMAIHILFFK</sequence>
<keyword evidence="1" id="KW-1133">Transmembrane helix</keyword>
<gene>
    <name evidence="2" type="ORF">QTG54_005998</name>
</gene>
<keyword evidence="3" id="KW-1185">Reference proteome</keyword>